<evidence type="ECO:0000259" key="1">
    <source>
        <dbReference type="PROSITE" id="PS50404"/>
    </source>
</evidence>
<dbReference type="Proteomes" id="UP000185766">
    <property type="component" value="Unassembled WGS sequence"/>
</dbReference>
<dbReference type="SFLD" id="SFLDG00358">
    <property type="entry name" value="Main_(cytGST)"/>
    <property type="match status" value="1"/>
</dbReference>
<dbReference type="RefSeq" id="WP_074868721.1">
    <property type="nucleotide sequence ID" value="NZ_FOAS01000011.1"/>
</dbReference>
<dbReference type="PROSITE" id="PS50405">
    <property type="entry name" value="GST_CTER"/>
    <property type="match status" value="1"/>
</dbReference>
<sequence>MSLTVFGAPLSPFVRKVRLYLGQREMDYQLEVVMPFGQPEWYYDLSPLGRIPALKDGDLALADSSVICQYLEEHYPGGTLYGNNAADSAKIRWLEKYADYELAPLTTFVVFRNRVLKPMTGGKPNEEAIRDTLDNLLPKHFDYLESTLGEQAYFVGNALSMADIAFTCQIINMGHGGEQIEQSRWPKLHALAERIKALPFVQSILQGETKILEKMRGTR</sequence>
<dbReference type="SFLD" id="SFLDS00019">
    <property type="entry name" value="Glutathione_Transferase_(cytos"/>
    <property type="match status" value="1"/>
</dbReference>
<dbReference type="CDD" id="cd00570">
    <property type="entry name" value="GST_N_family"/>
    <property type="match status" value="1"/>
</dbReference>
<dbReference type="Gene3D" id="3.40.30.10">
    <property type="entry name" value="Glutaredoxin"/>
    <property type="match status" value="1"/>
</dbReference>
<dbReference type="Gene3D" id="1.20.1050.10">
    <property type="match status" value="1"/>
</dbReference>
<evidence type="ECO:0000313" key="3">
    <source>
        <dbReference type="EMBL" id="SEL36048.1"/>
    </source>
</evidence>
<keyword evidence="3" id="KW-0808">Transferase</keyword>
<dbReference type="SUPFAM" id="SSF52833">
    <property type="entry name" value="Thioredoxin-like"/>
    <property type="match status" value="1"/>
</dbReference>
<dbReference type="AlphaFoldDB" id="A0A1H7PKN6"/>
<dbReference type="Pfam" id="PF14497">
    <property type="entry name" value="GST_C_3"/>
    <property type="match status" value="1"/>
</dbReference>
<dbReference type="InterPro" id="IPR004046">
    <property type="entry name" value="GST_C"/>
</dbReference>
<dbReference type="CDD" id="cd00299">
    <property type="entry name" value="GST_C_family"/>
    <property type="match status" value="1"/>
</dbReference>
<evidence type="ECO:0000259" key="2">
    <source>
        <dbReference type="PROSITE" id="PS50405"/>
    </source>
</evidence>
<protein>
    <submittedName>
        <fullName evidence="3">Glutathione S-transferase</fullName>
    </submittedName>
</protein>
<dbReference type="PANTHER" id="PTHR43968">
    <property type="match status" value="1"/>
</dbReference>
<dbReference type="InterPro" id="IPR050983">
    <property type="entry name" value="GST_Omega/HSP26"/>
</dbReference>
<keyword evidence="4" id="KW-1185">Reference proteome</keyword>
<dbReference type="InterPro" id="IPR036282">
    <property type="entry name" value="Glutathione-S-Trfase_C_sf"/>
</dbReference>
<dbReference type="SUPFAM" id="SSF47616">
    <property type="entry name" value="GST C-terminal domain-like"/>
    <property type="match status" value="1"/>
</dbReference>
<dbReference type="Pfam" id="PF13417">
    <property type="entry name" value="GST_N_3"/>
    <property type="match status" value="1"/>
</dbReference>
<organism evidence="3 4">
    <name type="scientific">Atopomonas hussainii</name>
    <dbReference type="NCBI Taxonomy" id="1429083"/>
    <lineage>
        <taxon>Bacteria</taxon>
        <taxon>Pseudomonadati</taxon>
        <taxon>Pseudomonadota</taxon>
        <taxon>Gammaproteobacteria</taxon>
        <taxon>Pseudomonadales</taxon>
        <taxon>Pseudomonadaceae</taxon>
        <taxon>Atopomonas</taxon>
    </lineage>
</organism>
<dbReference type="STRING" id="1429083.GCA_001885685_02049"/>
<dbReference type="InterPro" id="IPR010987">
    <property type="entry name" value="Glutathione-S-Trfase_C-like"/>
</dbReference>
<dbReference type="EMBL" id="FOAS01000011">
    <property type="protein sequence ID" value="SEL36048.1"/>
    <property type="molecule type" value="Genomic_DNA"/>
</dbReference>
<dbReference type="PROSITE" id="PS50404">
    <property type="entry name" value="GST_NTER"/>
    <property type="match status" value="1"/>
</dbReference>
<dbReference type="InterPro" id="IPR036249">
    <property type="entry name" value="Thioredoxin-like_sf"/>
</dbReference>
<dbReference type="InterPro" id="IPR040079">
    <property type="entry name" value="Glutathione_S-Trfase"/>
</dbReference>
<proteinExistence type="predicted"/>
<dbReference type="PANTHER" id="PTHR43968:SF6">
    <property type="entry name" value="GLUTATHIONE S-TRANSFERASE OMEGA"/>
    <property type="match status" value="1"/>
</dbReference>
<dbReference type="InterPro" id="IPR004045">
    <property type="entry name" value="Glutathione_S-Trfase_N"/>
</dbReference>
<dbReference type="GO" id="GO:0016740">
    <property type="term" value="F:transferase activity"/>
    <property type="evidence" value="ECO:0007669"/>
    <property type="project" value="UniProtKB-KW"/>
</dbReference>
<name>A0A1H7PKN6_9GAMM</name>
<evidence type="ECO:0000313" key="4">
    <source>
        <dbReference type="Proteomes" id="UP000185766"/>
    </source>
</evidence>
<reference evidence="3 4" key="1">
    <citation type="submission" date="2016-10" db="EMBL/GenBank/DDBJ databases">
        <authorList>
            <person name="de Groot N.N."/>
        </authorList>
    </citation>
    <scope>NUCLEOTIDE SEQUENCE [LARGE SCALE GENOMIC DNA]</scope>
    <source>
        <strain evidence="3 4">JCM 19513</strain>
    </source>
</reference>
<feature type="domain" description="GST N-terminal" evidence="1">
    <location>
        <begin position="1"/>
        <end position="79"/>
    </location>
</feature>
<feature type="domain" description="GST C-terminal" evidence="2">
    <location>
        <begin position="84"/>
        <end position="218"/>
    </location>
</feature>
<dbReference type="GO" id="GO:0005737">
    <property type="term" value="C:cytoplasm"/>
    <property type="evidence" value="ECO:0007669"/>
    <property type="project" value="TreeGrafter"/>
</dbReference>
<accession>A0A1H7PKN6</accession>
<gene>
    <name evidence="3" type="ORF">SAMN05216214_11142</name>
</gene>